<name>A0A6N2L9X9_SALVM</name>
<dbReference type="SMART" id="SM00829">
    <property type="entry name" value="PKS_ER"/>
    <property type="match status" value="1"/>
</dbReference>
<evidence type="ECO:0000259" key="2">
    <source>
        <dbReference type="SMART" id="SM00829"/>
    </source>
</evidence>
<dbReference type="InterPro" id="IPR013149">
    <property type="entry name" value="ADH-like_C"/>
</dbReference>
<dbReference type="InterPro" id="IPR020843">
    <property type="entry name" value="ER"/>
</dbReference>
<dbReference type="Pfam" id="PF00107">
    <property type="entry name" value="ADH_zinc_N"/>
    <property type="match status" value="4"/>
</dbReference>
<keyword evidence="1" id="KW-0560">Oxidoreductase</keyword>
<dbReference type="EMBL" id="CAADRP010001225">
    <property type="protein sequence ID" value="VFU37339.1"/>
    <property type="molecule type" value="Genomic_DNA"/>
</dbReference>
<reference evidence="3" key="1">
    <citation type="submission" date="2019-03" db="EMBL/GenBank/DDBJ databases">
        <authorList>
            <person name="Mank J."/>
            <person name="Almeida P."/>
        </authorList>
    </citation>
    <scope>NUCLEOTIDE SEQUENCE</scope>
    <source>
        <strain evidence="3">78183</strain>
    </source>
</reference>
<dbReference type="PANTHER" id="PTHR43205:SF67">
    <property type="entry name" value="ENOYL REDUCTASE (ER) DOMAIN-CONTAINING PROTEIN"/>
    <property type="match status" value="1"/>
</dbReference>
<evidence type="ECO:0000256" key="1">
    <source>
        <dbReference type="ARBA" id="ARBA00023002"/>
    </source>
</evidence>
<accession>A0A6N2L9X9</accession>
<dbReference type="SUPFAM" id="SSF50129">
    <property type="entry name" value="GroES-like"/>
    <property type="match status" value="4"/>
</dbReference>
<dbReference type="Gene3D" id="3.40.50.720">
    <property type="entry name" value="NAD(P)-binding Rossmann-like Domain"/>
    <property type="match status" value="4"/>
</dbReference>
<protein>
    <recommendedName>
        <fullName evidence="2">Enoyl reductase (ER) domain-containing protein</fullName>
    </recommendedName>
</protein>
<dbReference type="InterPro" id="IPR036291">
    <property type="entry name" value="NAD(P)-bd_dom_sf"/>
</dbReference>
<proteinExistence type="predicted"/>
<dbReference type="InterPro" id="IPR045010">
    <property type="entry name" value="MDR_fam"/>
</dbReference>
<organism evidence="3">
    <name type="scientific">Salix viminalis</name>
    <name type="common">Common osier</name>
    <name type="synonym">Basket willow</name>
    <dbReference type="NCBI Taxonomy" id="40686"/>
    <lineage>
        <taxon>Eukaryota</taxon>
        <taxon>Viridiplantae</taxon>
        <taxon>Streptophyta</taxon>
        <taxon>Embryophyta</taxon>
        <taxon>Tracheophyta</taxon>
        <taxon>Spermatophyta</taxon>
        <taxon>Magnoliopsida</taxon>
        <taxon>eudicotyledons</taxon>
        <taxon>Gunneridae</taxon>
        <taxon>Pentapetalae</taxon>
        <taxon>rosids</taxon>
        <taxon>fabids</taxon>
        <taxon>Malpighiales</taxon>
        <taxon>Salicaceae</taxon>
        <taxon>Saliceae</taxon>
        <taxon>Salix</taxon>
    </lineage>
</organism>
<gene>
    <name evidence="3" type="ORF">SVIM_LOCUS196172</name>
</gene>
<dbReference type="CDD" id="cd08295">
    <property type="entry name" value="double_bond_reductase_like"/>
    <property type="match status" value="3"/>
</dbReference>
<dbReference type="PANTHER" id="PTHR43205">
    <property type="entry name" value="PROSTAGLANDIN REDUCTASE"/>
    <property type="match status" value="1"/>
</dbReference>
<dbReference type="FunFam" id="3.40.50.720:FF:000121">
    <property type="entry name" value="Prostaglandin reductase 2"/>
    <property type="match status" value="4"/>
</dbReference>
<dbReference type="InterPro" id="IPR011032">
    <property type="entry name" value="GroES-like_sf"/>
</dbReference>
<dbReference type="Pfam" id="PF16884">
    <property type="entry name" value="ADH_N_2"/>
    <property type="match status" value="4"/>
</dbReference>
<feature type="domain" description="Enoyl reductase (ER)" evidence="2">
    <location>
        <begin position="387"/>
        <end position="660"/>
    </location>
</feature>
<dbReference type="GO" id="GO:0032440">
    <property type="term" value="F:2-alkenal reductase [NAD(P)H] activity"/>
    <property type="evidence" value="ECO:0007669"/>
    <property type="project" value="TreeGrafter"/>
</dbReference>
<evidence type="ECO:0000313" key="3">
    <source>
        <dbReference type="EMBL" id="VFU37339.1"/>
    </source>
</evidence>
<dbReference type="Gene3D" id="3.90.180.10">
    <property type="entry name" value="Medium-chain alcohol dehydrogenases, catalytic domain"/>
    <property type="match status" value="5"/>
</dbReference>
<sequence length="1371" mass="152663">MATSGEEVRNMQVILKDYVAGFPKESDMNVKTGSIKLKLAEDESSDNAVLVKNLYLSCDPYMRGRMTNSPVDDPDFSPFTPGSPIVGHGVAEVVDSRHPGFKKGDLVWGRKMGWEEYSLIKEPVKLFKIHSTDVPLSYYTGILGMPGMTAYFGFYQVCSPKKGERVYISAASGAVGQLVGQFAKLMGCYVVGSAGSKEKVELLKSKFGFDDAFNYKEEHDLAAALKRYFPEGIDIYFENVGGKMLDAVLLNMRFHGRIAACGMISQYNLQQPEGIQNITTVVFKRIRLEGFIIFDYFDQYPKFLDFVLPYIREGKIVYVEDINEGLERGPSALIGLFSGRNVGKQVVKVTNDDIGCEVSNKQVVLKNYVSGFPKESDFEVTTTTIKLKTLYLSCDPYLRGRMRYTPVTDPDPDFGSYTLGSPISGFAVAKVVDSGHPDFKKGDLVWGRRVGWEEYSMPGITAYFGFYDICSPKKGERVYVSAASGAVGQLVGQIAKLMGCYVVGSAGSKEKVELLKSKFGFDDAFNYKEEHDFDVALKRYFPEGIDIYFENVGGKMLDAVLLNMRFRGRIAAACGMISQYNLHQPETIQNLTNIVYKRIRLEGFVVMDYFDQYSKFLDFILPCIREGKIVYVEDMAEGLESGPAALIGLFSGRNIGKQVVKRVWRACPSSTMAVSGETVSNMQVLFKNYESGFPKESDMYVATTTTELKVPEGFNNGVLVKNLYLSCDPYMIIMMKKSIDPRTFTSYTPGSPLRGYGVAKVLASRHPDFKEGDFVWGTVGWEEYSLITSFQPFFKIQDTDVPLSYYTGILGMPGMTAYFGFYQVCSPKKGEHVYISAASGAVGQLVGQFAKLMGCYVVGSAGSKEKVDLLKNKFGFDEAFNYKEEPDLNAALGRYFPEGIDIYFENVGGKMLDAVLPNMRLRGRIAVCGMISQYNLDKPEGVFNLMTVVYKRVRIEGFVVTDYYDQYPKFLDFVLPCIREGKIEYVEDISEGLENGPAALVGLFSGQNVGKKLRVWRACPSSTMAGSGETVSNMQVLFKNYESGFPKESDMYVATTTTELKVPEGFNNGVLVKNLYLSCDPYMIFLMKKSTDPWPFTSYTPGSPLRGNGVAKVLASRHPDFKEGDFVWGTVGWEEYSLITSFYPFFKIQDTDVPLSYYTGILGMPGMTAYFGFYQVCSPKKGEHVYISAASGAVGQLVGQFAKLMGCYVVGSAGSKEKVDLLKNKFGFDEAFNYKEEPDLNAALGRYFPEGIDIYFENVGGKMLDAVLPNMRLRGRVAVCGMISQYNLDKPEGVFNLMTVVYKRVRIEGFAVADYHDQYPKFLDFVLPCIREGKIEYVEDISEGLENGPAALVGLFSGQNVGKKVVVVARE</sequence>
<dbReference type="InterPro" id="IPR041694">
    <property type="entry name" value="ADH_N_2"/>
</dbReference>
<dbReference type="SUPFAM" id="SSF51735">
    <property type="entry name" value="NAD(P)-binding Rossmann-fold domains"/>
    <property type="match status" value="4"/>
</dbReference>